<evidence type="ECO:0000313" key="3">
    <source>
        <dbReference type="Proteomes" id="UP000245539"/>
    </source>
</evidence>
<dbReference type="Proteomes" id="UP000245539">
    <property type="component" value="Unassembled WGS sequence"/>
</dbReference>
<dbReference type="EMBL" id="QGKM01000026">
    <property type="protein sequence ID" value="PWQ97391.1"/>
    <property type="molecule type" value="Genomic_DNA"/>
</dbReference>
<dbReference type="InterPro" id="IPR029058">
    <property type="entry name" value="AB_hydrolase_fold"/>
</dbReference>
<proteinExistence type="predicted"/>
<accession>A0A317CGX7</accession>
<dbReference type="Pfam" id="PF12048">
    <property type="entry name" value="DUF3530"/>
    <property type="match status" value="2"/>
</dbReference>
<comment type="caution">
    <text evidence="2">The sequence shown here is derived from an EMBL/GenBank/DDBJ whole genome shotgun (WGS) entry which is preliminary data.</text>
</comment>
<gene>
    <name evidence="2" type="ORF">DKW60_10545</name>
</gene>
<dbReference type="Gene3D" id="3.40.50.1820">
    <property type="entry name" value="alpha/beta hydrolase"/>
    <property type="match status" value="1"/>
</dbReference>
<evidence type="ECO:0000256" key="1">
    <source>
        <dbReference type="SAM" id="SignalP"/>
    </source>
</evidence>
<organism evidence="2 3">
    <name type="scientific">Leucothrix pacifica</name>
    <dbReference type="NCBI Taxonomy" id="1247513"/>
    <lineage>
        <taxon>Bacteria</taxon>
        <taxon>Pseudomonadati</taxon>
        <taxon>Pseudomonadota</taxon>
        <taxon>Gammaproteobacteria</taxon>
        <taxon>Thiotrichales</taxon>
        <taxon>Thiotrichaceae</taxon>
        <taxon>Leucothrix</taxon>
    </lineage>
</organism>
<name>A0A317CGX7_9GAMM</name>
<sequence>MLRLNSIATALTLCIPLLFTPGLSFADNALAHVDGKPDIAREKRLVAEIEDGIFDGEVIFLDAGEASDGHEFMAIDMEPDDEARGAVILLHGRGYHSDWGDVINPVRVTLAEEGWRTLSLQMPVLEKDAKYYDYVPLFDDAHPRIESAITYLKEQGIDNIVLFSHSCGVHMAMDWVRHKGDDKIAAFIGAGMGATDYQQKMAEPFPLDKMKVPVLDIYGSDEFNGVLRMAPERLAAMKKANNPKSLQQVLEGANHYFNTDEQSEALAEAVSTWLDTLSDD</sequence>
<keyword evidence="1" id="KW-0732">Signal</keyword>
<reference evidence="2 3" key="1">
    <citation type="submission" date="2018-05" db="EMBL/GenBank/DDBJ databases">
        <title>Leucothrix arctica sp. nov., isolated from Arctic seawater.</title>
        <authorList>
            <person name="Choi A."/>
            <person name="Baek K."/>
        </authorList>
    </citation>
    <scope>NUCLEOTIDE SEQUENCE [LARGE SCALE GENOMIC DNA]</scope>
    <source>
        <strain evidence="2 3">JCM 18388</strain>
    </source>
</reference>
<feature type="chain" id="PRO_5016399231" description="DUF3530 domain-containing protein" evidence="1">
    <location>
        <begin position="27"/>
        <end position="280"/>
    </location>
</feature>
<protein>
    <recommendedName>
        <fullName evidence="4">DUF3530 domain-containing protein</fullName>
    </recommendedName>
</protein>
<dbReference type="RefSeq" id="WP_109837620.1">
    <property type="nucleotide sequence ID" value="NZ_QGKM01000026.1"/>
</dbReference>
<evidence type="ECO:0008006" key="4">
    <source>
        <dbReference type="Google" id="ProtNLM"/>
    </source>
</evidence>
<evidence type="ECO:0000313" key="2">
    <source>
        <dbReference type="EMBL" id="PWQ97391.1"/>
    </source>
</evidence>
<dbReference type="AlphaFoldDB" id="A0A317CGX7"/>
<dbReference type="SUPFAM" id="SSF53474">
    <property type="entry name" value="alpha/beta-Hydrolases"/>
    <property type="match status" value="1"/>
</dbReference>
<feature type="signal peptide" evidence="1">
    <location>
        <begin position="1"/>
        <end position="26"/>
    </location>
</feature>
<dbReference type="OrthoDB" id="9776279at2"/>
<keyword evidence="3" id="KW-1185">Reference proteome</keyword>
<dbReference type="InterPro" id="IPR022529">
    <property type="entry name" value="DUF3530"/>
</dbReference>